<feature type="domain" description="Tyrosine specific protein phosphatases" evidence="4">
    <location>
        <begin position="62"/>
        <end position="120"/>
    </location>
</feature>
<dbReference type="InterPro" id="IPR000340">
    <property type="entry name" value="Dual-sp_phosphatase_cat-dom"/>
</dbReference>
<dbReference type="InterPro" id="IPR020422">
    <property type="entry name" value="TYR_PHOSPHATASE_DUAL_dom"/>
</dbReference>
<evidence type="ECO:0000313" key="5">
    <source>
        <dbReference type="EMBL" id="MFC7060082.1"/>
    </source>
</evidence>
<accession>A0ABD5WBQ0</accession>
<evidence type="ECO:0000256" key="3">
    <source>
        <dbReference type="ARBA" id="ARBA00022912"/>
    </source>
</evidence>
<dbReference type="GeneID" id="76632165"/>
<dbReference type="CDD" id="cd14498">
    <property type="entry name" value="DSP"/>
    <property type="match status" value="1"/>
</dbReference>
<organism evidence="6 8">
    <name type="scientific">Halovenus salina</name>
    <dbReference type="NCBI Taxonomy" id="1510225"/>
    <lineage>
        <taxon>Archaea</taxon>
        <taxon>Methanobacteriati</taxon>
        <taxon>Methanobacteriota</taxon>
        <taxon>Stenosarchaea group</taxon>
        <taxon>Halobacteria</taxon>
        <taxon>Halobacteriales</taxon>
        <taxon>Haloarculaceae</taxon>
        <taxon>Halovenus</taxon>
    </lineage>
</organism>
<dbReference type="PANTHER" id="PTHR45961:SF6">
    <property type="entry name" value="IP21249P"/>
    <property type="match status" value="1"/>
</dbReference>
<comment type="caution">
    <text evidence="6">The sequence shown here is derived from an EMBL/GenBank/DDBJ whole genome shotgun (WGS) entry which is preliminary data.</text>
</comment>
<evidence type="ECO:0000313" key="6">
    <source>
        <dbReference type="EMBL" id="MFC7060202.1"/>
    </source>
</evidence>
<dbReference type="EC" id="3.1.3.48" evidence="6"/>
<dbReference type="InterPro" id="IPR052103">
    <property type="entry name" value="Dual_spec_Phospatases"/>
</dbReference>
<dbReference type="RefSeq" id="WP_267164268.1">
    <property type="nucleotide sequence ID" value="NZ_CP112973.1"/>
</dbReference>
<dbReference type="Proteomes" id="UP001596445">
    <property type="component" value="Unassembled WGS sequence"/>
</dbReference>
<dbReference type="EMBL" id="JBHSZI010000006">
    <property type="protein sequence ID" value="MFC7060202.1"/>
    <property type="molecule type" value="Genomic_DNA"/>
</dbReference>
<dbReference type="Pfam" id="PF00782">
    <property type="entry name" value="DSPc"/>
    <property type="match status" value="1"/>
</dbReference>
<keyword evidence="3" id="KW-0904">Protein phosphatase</keyword>
<comment type="similarity">
    <text evidence="1">Belongs to the protein-tyrosine phosphatase family. Non-receptor class dual specificity subfamily.</text>
</comment>
<reference evidence="6" key="3">
    <citation type="submission" date="2024-09" db="EMBL/GenBank/DDBJ databases">
        <authorList>
            <person name="Sun Q."/>
        </authorList>
    </citation>
    <scope>NUCLEOTIDE SEQUENCE</scope>
    <source>
        <strain evidence="6">CGMCC 1.12553</strain>
    </source>
</reference>
<dbReference type="EMBL" id="JBHSZI010000007">
    <property type="protein sequence ID" value="MFC7060234.1"/>
    <property type="molecule type" value="Genomic_DNA"/>
</dbReference>
<protein>
    <submittedName>
        <fullName evidence="6">Dual specificity protein phosphatase family protein</fullName>
        <ecNumber evidence="6">3.1.3.16</ecNumber>
        <ecNumber evidence="6">3.1.3.48</ecNumber>
    </submittedName>
</protein>
<evidence type="ECO:0000313" key="8">
    <source>
        <dbReference type="Proteomes" id="UP001596445"/>
    </source>
</evidence>
<dbReference type="Gene3D" id="3.90.190.10">
    <property type="entry name" value="Protein tyrosine phosphatase superfamily"/>
    <property type="match status" value="1"/>
</dbReference>
<dbReference type="InterPro" id="IPR000387">
    <property type="entry name" value="Tyr_Pase_dom"/>
</dbReference>
<reference evidence="6" key="1">
    <citation type="journal article" date="2014" name="Int. J. Syst. Evol. Microbiol.">
        <title>Complete genome sequence of Corynebacterium casei LMG S-19264T (=DSM 44701T), isolated from a smear-ripened cheese.</title>
        <authorList>
            <consortium name="US DOE Joint Genome Institute (JGI-PGF)"/>
            <person name="Walter F."/>
            <person name="Albersmeier A."/>
            <person name="Kalinowski J."/>
            <person name="Ruckert C."/>
        </authorList>
    </citation>
    <scope>NUCLEOTIDE SEQUENCE [LARGE SCALE GENOMIC DNA]</scope>
    <source>
        <strain evidence="6">CGMCC 1.12553</strain>
    </source>
</reference>
<evidence type="ECO:0000313" key="7">
    <source>
        <dbReference type="EMBL" id="MFC7060234.1"/>
    </source>
</evidence>
<dbReference type="PROSITE" id="PS50056">
    <property type="entry name" value="TYR_PHOSPHATASE_2"/>
    <property type="match status" value="1"/>
</dbReference>
<evidence type="ECO:0000259" key="4">
    <source>
        <dbReference type="PROSITE" id="PS50056"/>
    </source>
</evidence>
<dbReference type="InterPro" id="IPR029021">
    <property type="entry name" value="Prot-tyrosine_phosphatase-like"/>
</dbReference>
<dbReference type="AlphaFoldDB" id="A0ABD5WBQ0"/>
<dbReference type="EMBL" id="JBHSZI010000006">
    <property type="protein sequence ID" value="MFC7060082.1"/>
    <property type="molecule type" value="Genomic_DNA"/>
</dbReference>
<sequence>MREVTEQLYYGGTESAANHDQYQRHGIEHVIQLTYEEPTGGYPDHVDVYTFSMMDGPQNNEDVFRAAVSKAVSLVGQGHRVLVHCSAGQSRSVCVTAATLSRVESLSFDEAFERLRETGPVNTHETLRDHGRSCCR</sequence>
<evidence type="ECO:0000256" key="1">
    <source>
        <dbReference type="ARBA" id="ARBA00008601"/>
    </source>
</evidence>
<reference evidence="8" key="2">
    <citation type="journal article" date="2019" name="Int. J. Syst. Evol. Microbiol.">
        <title>The Global Catalogue of Microorganisms (GCM) 10K type strain sequencing project: providing services to taxonomists for standard genome sequencing and annotation.</title>
        <authorList>
            <consortium name="The Broad Institute Genomics Platform"/>
            <consortium name="The Broad Institute Genome Sequencing Center for Infectious Disease"/>
            <person name="Wu L."/>
            <person name="Ma J."/>
        </authorList>
    </citation>
    <scope>NUCLEOTIDE SEQUENCE [LARGE SCALE GENOMIC DNA]</scope>
    <source>
        <strain evidence="8">JCM 30072</strain>
    </source>
</reference>
<dbReference type="GO" id="GO:0004725">
    <property type="term" value="F:protein tyrosine phosphatase activity"/>
    <property type="evidence" value="ECO:0007669"/>
    <property type="project" value="UniProtKB-EC"/>
</dbReference>
<evidence type="ECO:0000256" key="2">
    <source>
        <dbReference type="ARBA" id="ARBA00022801"/>
    </source>
</evidence>
<keyword evidence="2 6" id="KW-0378">Hydrolase</keyword>
<dbReference type="GO" id="GO:0004722">
    <property type="term" value="F:protein serine/threonine phosphatase activity"/>
    <property type="evidence" value="ECO:0007669"/>
    <property type="project" value="UniProtKB-EC"/>
</dbReference>
<proteinExistence type="inferred from homology"/>
<name>A0ABD5WBQ0_9EURY</name>
<keyword evidence="8" id="KW-1185">Reference proteome</keyword>
<dbReference type="EC" id="3.1.3.16" evidence="6"/>
<gene>
    <name evidence="5" type="ORF">ACFQQG_20045</name>
    <name evidence="6" type="ORF">ACFQQG_20825</name>
    <name evidence="7" type="ORF">ACFQQG_21070</name>
</gene>
<dbReference type="SUPFAM" id="SSF52799">
    <property type="entry name" value="(Phosphotyrosine protein) phosphatases II"/>
    <property type="match status" value="1"/>
</dbReference>
<dbReference type="SMART" id="SM00195">
    <property type="entry name" value="DSPc"/>
    <property type="match status" value="1"/>
</dbReference>
<dbReference type="PANTHER" id="PTHR45961">
    <property type="entry name" value="IP21249P"/>
    <property type="match status" value="1"/>
</dbReference>